<dbReference type="Pfam" id="PF01381">
    <property type="entry name" value="HTH_3"/>
    <property type="match status" value="1"/>
</dbReference>
<accession>A0A6N3FMR1</accession>
<evidence type="ECO:0000313" key="2">
    <source>
        <dbReference type="EMBL" id="VYU52833.1"/>
    </source>
</evidence>
<dbReference type="SMART" id="SM00530">
    <property type="entry name" value="HTH_XRE"/>
    <property type="match status" value="1"/>
</dbReference>
<gene>
    <name evidence="2" type="ORF">PCLFYP37_03245</name>
</gene>
<proteinExistence type="predicted"/>
<reference evidence="2" key="1">
    <citation type="submission" date="2019-11" db="EMBL/GenBank/DDBJ databases">
        <authorList>
            <person name="Feng L."/>
        </authorList>
    </citation>
    <scope>NUCLEOTIDE SEQUENCE</scope>
    <source>
        <strain evidence="2">PclaraLFYP37</strain>
    </source>
</reference>
<dbReference type="PROSITE" id="PS50943">
    <property type="entry name" value="HTH_CROC1"/>
    <property type="match status" value="1"/>
</dbReference>
<dbReference type="CDD" id="cd00093">
    <property type="entry name" value="HTH_XRE"/>
    <property type="match status" value="1"/>
</dbReference>
<evidence type="ECO:0000259" key="1">
    <source>
        <dbReference type="PROSITE" id="PS50943"/>
    </source>
</evidence>
<protein>
    <submittedName>
        <fullName evidence="2">Helix-turn-helix</fullName>
    </submittedName>
</protein>
<feature type="domain" description="HTH cro/C1-type" evidence="1">
    <location>
        <begin position="3"/>
        <end position="55"/>
    </location>
</feature>
<dbReference type="InterPro" id="IPR001387">
    <property type="entry name" value="Cro/C1-type_HTH"/>
</dbReference>
<dbReference type="SUPFAM" id="SSF47413">
    <property type="entry name" value="lambda repressor-like DNA-binding domains"/>
    <property type="match status" value="1"/>
</dbReference>
<dbReference type="RefSeq" id="WP_412442457.1">
    <property type="nucleotide sequence ID" value="NZ_CACRUT010000021.1"/>
</dbReference>
<dbReference type="AlphaFoldDB" id="A0A6N3FMR1"/>
<dbReference type="GO" id="GO:0003677">
    <property type="term" value="F:DNA binding"/>
    <property type="evidence" value="ECO:0007669"/>
    <property type="project" value="InterPro"/>
</dbReference>
<dbReference type="Gene3D" id="1.10.260.40">
    <property type="entry name" value="lambda repressor-like DNA-binding domains"/>
    <property type="match status" value="1"/>
</dbReference>
<organism evidence="2">
    <name type="scientific">Paraprevotella clara</name>
    <dbReference type="NCBI Taxonomy" id="454154"/>
    <lineage>
        <taxon>Bacteria</taxon>
        <taxon>Pseudomonadati</taxon>
        <taxon>Bacteroidota</taxon>
        <taxon>Bacteroidia</taxon>
        <taxon>Bacteroidales</taxon>
        <taxon>Prevotellaceae</taxon>
        <taxon>Paraprevotella</taxon>
    </lineage>
</organism>
<name>A0A6N3FMR1_9BACT</name>
<dbReference type="EMBL" id="CACRUT010000021">
    <property type="protein sequence ID" value="VYU52833.1"/>
    <property type="molecule type" value="Genomic_DNA"/>
</dbReference>
<sequence>MRIKELIKEKGYTQKEFAEKLGMSTVGLAQIIAGKPSYTTMEKIADGLGVNVWELLVSPEEVSKESGTGLHCPVCGAELELKQKEVKTFQGIK</sequence>
<dbReference type="InterPro" id="IPR010982">
    <property type="entry name" value="Lambda_DNA-bd_dom_sf"/>
</dbReference>